<sequence>MFSRSIISNLLFLIGQRNALTRKLFALTFGPHHRVTAKGHRANSTIVQVYTSNLRPIHHPTNDDAGEQLIEKYFASSMLHRRFILIELSQNFGNEQAFMNVASALRPHYFRLFTIYWQHNRQLQRYDRSKILFMNYDALFCQSNLCLQKLTIESAGDILDKISLITFVMKYEAMHPIDGLIDIKRRLGPNRRCFVFMHEAMDIMNDADILEDENAGDTAMFYSISSTQANFAIFISFQNAFNISFLIRIRVIAEISNTNPHVRVFATLSPMPYFCSWLLRSLKCATPSVELVRFLLDHLNKISFIKNSV</sequence>
<dbReference type="Gene3D" id="3.40.630.180">
    <property type="match status" value="1"/>
</dbReference>
<dbReference type="InterPro" id="IPR038917">
    <property type="entry name" value="Malonyl_CoA_deC"/>
</dbReference>
<dbReference type="GO" id="GO:0006085">
    <property type="term" value="P:acetyl-CoA biosynthetic process"/>
    <property type="evidence" value="ECO:0007669"/>
    <property type="project" value="TreeGrafter"/>
</dbReference>
<dbReference type="Pfam" id="PF05292">
    <property type="entry name" value="MCD"/>
    <property type="match status" value="2"/>
</dbReference>
<dbReference type="GO" id="GO:2001294">
    <property type="term" value="P:malonyl-CoA catabolic process"/>
    <property type="evidence" value="ECO:0007669"/>
    <property type="project" value="TreeGrafter"/>
</dbReference>
<name>A0AAF5Q688_WUCBA</name>
<dbReference type="AlphaFoldDB" id="A0AAF5Q688"/>
<dbReference type="Gene3D" id="3.40.630.150">
    <property type="entry name" value="Malonyl-CoA decarboxylase, catalytic domain"/>
    <property type="match status" value="1"/>
</dbReference>
<reference evidence="2" key="1">
    <citation type="submission" date="2015-03" db="EMBL/GenBank/DDBJ databases">
        <title>Wuchereria bancrofti Genome Sequencing Papua New Guinea Strain.</title>
        <authorList>
            <person name="Small S.T."/>
            <person name="Serre D."/>
            <person name="Zimmerman P.A."/>
        </authorList>
    </citation>
    <scope>NUCLEOTIDE SEQUENCE [LARGE SCALE GENOMIC DNA]</scope>
    <source>
        <strain evidence="2">pt0022</strain>
    </source>
</reference>
<dbReference type="Proteomes" id="UP000093561">
    <property type="component" value="Unassembled WGS sequence"/>
</dbReference>
<dbReference type="WBParaSite" id="mrna-Wban_10747">
    <property type="protein sequence ID" value="mrna-Wban_10747"/>
    <property type="gene ID" value="Wban_10747"/>
</dbReference>
<dbReference type="GO" id="GO:0005759">
    <property type="term" value="C:mitochondrial matrix"/>
    <property type="evidence" value="ECO:0007669"/>
    <property type="project" value="TreeGrafter"/>
</dbReference>
<proteinExistence type="predicted"/>
<dbReference type="InterPro" id="IPR042303">
    <property type="entry name" value="Malonyl_CoA_deC_C_sf"/>
</dbReference>
<dbReference type="InterPro" id="IPR007956">
    <property type="entry name" value="Malonyl_CoA_deC_C"/>
</dbReference>
<protein>
    <recommendedName>
        <fullName evidence="1">Malonyl-CoA decarboxylase C-terminal domain-containing protein</fullName>
    </recommendedName>
</protein>
<reference evidence="2" key="2">
    <citation type="journal article" date="2016" name="Mol. Ecol.">
        <title>Population genomics of the filarial nematode parasite Wuchereria bancrofti from mosquitoes.</title>
        <authorList>
            <person name="Small S.T."/>
            <person name="Reimer L.J."/>
            <person name="Tisch D.J."/>
            <person name="King C.L."/>
            <person name="Christensen B.M."/>
            <person name="Siba P.M."/>
            <person name="Kazura J.W."/>
            <person name="Serre D."/>
            <person name="Zimmerman P.A."/>
        </authorList>
    </citation>
    <scope>NUCLEOTIDE SEQUENCE</scope>
    <source>
        <strain evidence="2">pt0022</strain>
    </source>
</reference>
<feature type="domain" description="Malonyl-CoA decarboxylase C-terminal" evidence="1">
    <location>
        <begin position="144"/>
        <end position="201"/>
    </location>
</feature>
<dbReference type="PANTHER" id="PTHR28641:SF1">
    <property type="entry name" value="MALONYL-COA DECARBOXYLASE, MITOCHONDRIAL"/>
    <property type="match status" value="1"/>
</dbReference>
<feature type="domain" description="Malonyl-CoA decarboxylase C-terminal" evidence="1">
    <location>
        <begin position="202"/>
        <end position="281"/>
    </location>
</feature>
<dbReference type="GO" id="GO:0006633">
    <property type="term" value="P:fatty acid biosynthetic process"/>
    <property type="evidence" value="ECO:0007669"/>
    <property type="project" value="InterPro"/>
</dbReference>
<evidence type="ECO:0000313" key="2">
    <source>
        <dbReference type="Proteomes" id="UP000093561"/>
    </source>
</evidence>
<reference evidence="3" key="3">
    <citation type="submission" date="2024-02" db="UniProtKB">
        <authorList>
            <consortium name="WormBaseParasite"/>
        </authorList>
    </citation>
    <scope>IDENTIFICATION</scope>
    <source>
        <strain evidence="3">pt0022</strain>
    </source>
</reference>
<dbReference type="GO" id="GO:0005782">
    <property type="term" value="C:peroxisomal matrix"/>
    <property type="evidence" value="ECO:0007669"/>
    <property type="project" value="TreeGrafter"/>
</dbReference>
<dbReference type="PANTHER" id="PTHR28641">
    <property type="match status" value="1"/>
</dbReference>
<organism evidence="2 3">
    <name type="scientific">Wuchereria bancrofti</name>
    <dbReference type="NCBI Taxonomy" id="6293"/>
    <lineage>
        <taxon>Eukaryota</taxon>
        <taxon>Metazoa</taxon>
        <taxon>Ecdysozoa</taxon>
        <taxon>Nematoda</taxon>
        <taxon>Chromadorea</taxon>
        <taxon>Rhabditida</taxon>
        <taxon>Spirurina</taxon>
        <taxon>Spiruromorpha</taxon>
        <taxon>Filarioidea</taxon>
        <taxon>Onchocercidae</taxon>
        <taxon>Wuchereria</taxon>
    </lineage>
</organism>
<evidence type="ECO:0000259" key="1">
    <source>
        <dbReference type="Pfam" id="PF05292"/>
    </source>
</evidence>
<evidence type="ECO:0000313" key="3">
    <source>
        <dbReference type="WBParaSite" id="mrna-Wban_10747"/>
    </source>
</evidence>
<accession>A0AAF5Q688</accession>
<dbReference type="GO" id="GO:0050080">
    <property type="term" value="F:malonyl-CoA decarboxylase activity"/>
    <property type="evidence" value="ECO:0007669"/>
    <property type="project" value="InterPro"/>
</dbReference>